<evidence type="ECO:0000256" key="7">
    <source>
        <dbReference type="RuleBase" id="RU366034"/>
    </source>
</evidence>
<organism evidence="9 10">
    <name type="scientific">Collybiopsis confluens</name>
    <dbReference type="NCBI Taxonomy" id="2823264"/>
    <lineage>
        <taxon>Eukaryota</taxon>
        <taxon>Fungi</taxon>
        <taxon>Dikarya</taxon>
        <taxon>Basidiomycota</taxon>
        <taxon>Agaricomycotina</taxon>
        <taxon>Agaricomycetes</taxon>
        <taxon>Agaricomycetidae</taxon>
        <taxon>Agaricales</taxon>
        <taxon>Marasmiineae</taxon>
        <taxon>Omphalotaceae</taxon>
        <taxon>Collybiopsis</taxon>
    </lineage>
</organism>
<dbReference type="GO" id="GO:0008270">
    <property type="term" value="F:zinc ion binding"/>
    <property type="evidence" value="ECO:0007669"/>
    <property type="project" value="UniProtKB-KW"/>
</dbReference>
<dbReference type="OrthoDB" id="2861623at2759"/>
<dbReference type="PANTHER" id="PTHR35201">
    <property type="entry name" value="TERPENE SYNTHASE"/>
    <property type="match status" value="1"/>
</dbReference>
<dbReference type="InterPro" id="IPR036236">
    <property type="entry name" value="Znf_C2H2_sf"/>
</dbReference>
<dbReference type="PROSITE" id="PS50157">
    <property type="entry name" value="ZINC_FINGER_C2H2_2"/>
    <property type="match status" value="1"/>
</dbReference>
<evidence type="ECO:0000259" key="8">
    <source>
        <dbReference type="PROSITE" id="PS50157"/>
    </source>
</evidence>
<dbReference type="EMBL" id="JAACJN010000082">
    <property type="protein sequence ID" value="KAF5377733.1"/>
    <property type="molecule type" value="Genomic_DNA"/>
</dbReference>
<dbReference type="GO" id="GO:0010333">
    <property type="term" value="F:terpene synthase activity"/>
    <property type="evidence" value="ECO:0007669"/>
    <property type="project" value="InterPro"/>
</dbReference>
<accession>A0A8H5H6L2</accession>
<dbReference type="SUPFAM" id="SSF48576">
    <property type="entry name" value="Terpenoid synthases"/>
    <property type="match status" value="1"/>
</dbReference>
<comment type="cofactor">
    <cofactor evidence="1 7">
        <name>Mg(2+)</name>
        <dbReference type="ChEBI" id="CHEBI:18420"/>
    </cofactor>
</comment>
<evidence type="ECO:0000256" key="4">
    <source>
        <dbReference type="ARBA" id="ARBA00022842"/>
    </source>
</evidence>
<reference evidence="9 10" key="1">
    <citation type="journal article" date="2020" name="ISME J.">
        <title>Uncovering the hidden diversity of litter-decomposition mechanisms in mushroom-forming fungi.</title>
        <authorList>
            <person name="Floudas D."/>
            <person name="Bentzer J."/>
            <person name="Ahren D."/>
            <person name="Johansson T."/>
            <person name="Persson P."/>
            <person name="Tunlid A."/>
        </authorList>
    </citation>
    <scope>NUCLEOTIDE SEQUENCE [LARGE SCALE GENOMIC DNA]</scope>
    <source>
        <strain evidence="9 10">CBS 406.79</strain>
    </source>
</reference>
<keyword evidence="10" id="KW-1185">Reference proteome</keyword>
<dbReference type="Gene3D" id="1.10.600.10">
    <property type="entry name" value="Farnesyl Diphosphate Synthase"/>
    <property type="match status" value="1"/>
</dbReference>
<dbReference type="InterPro" id="IPR008949">
    <property type="entry name" value="Isoprenoid_synthase_dom_sf"/>
</dbReference>
<dbReference type="Gene3D" id="3.30.160.60">
    <property type="entry name" value="Classic Zinc Finger"/>
    <property type="match status" value="1"/>
</dbReference>
<keyword evidence="6" id="KW-0863">Zinc-finger</keyword>
<dbReference type="InterPro" id="IPR034686">
    <property type="entry name" value="Terpene_cyclase-like_2"/>
</dbReference>
<dbReference type="SMART" id="SM00355">
    <property type="entry name" value="ZnF_C2H2"/>
    <property type="match status" value="3"/>
</dbReference>
<name>A0A8H5H6L2_9AGAR</name>
<feature type="domain" description="C2H2-type" evidence="8">
    <location>
        <begin position="414"/>
        <end position="443"/>
    </location>
</feature>
<sequence length="492" mass="56124">MELSFVLPDLAATCPFPLQINRYYRTVPAETKKWILESAAELTKSTPRFIEQFDAQKYHLLASACYPDADHSGLRFSSDYLSYIFYFDEVTDQMNEVGTSSVREEVLNSIKYPDAFKSQYAVGKLIADLFRRMRQNSSPGIQRRFIETMESFCKDVDREARHRISGHVLDPDVFLAHRRETNGCKTCWVLIEYANGLRIPDEVLYDPHIKKMETVANDFVTYVNDLYSYNIEQSKGQIHNIITSLMHANQGMDIAAAVGCVNDLVQRTVDDFLELKVSLPSWGAEIDADVAVYIRGLESWMAGLIFWSLETERYFEKSTRVLTFCLKHSSSRVHRPRDIRCPLCSETFKMVSAIAQHVESGACRSGVNRHTVTRVVQSLDLARPIAINRRIMGGPVPRTITYSATDRAFNGTAFECYLCHKTFNRLDALNNHLGSAAHDSKEFRCPKCRKEYTLISALVHHIESEACGIARFDSVRNQLQGLTDGFRRMLTI</sequence>
<protein>
    <recommendedName>
        <fullName evidence="7">Terpene synthase</fullName>
        <ecNumber evidence="7">4.2.3.-</ecNumber>
    </recommendedName>
</protein>
<comment type="similarity">
    <text evidence="2 7">Belongs to the terpene synthase family.</text>
</comment>
<comment type="caution">
    <text evidence="9">The sequence shown here is derived from an EMBL/GenBank/DDBJ whole genome shotgun (WGS) entry which is preliminary data.</text>
</comment>
<dbReference type="Pfam" id="PF12874">
    <property type="entry name" value="zf-met"/>
    <property type="match status" value="1"/>
</dbReference>
<dbReference type="SFLD" id="SFLDG01020">
    <property type="entry name" value="Terpene_Cyclase_Like_2"/>
    <property type="match status" value="1"/>
</dbReference>
<dbReference type="Proteomes" id="UP000518752">
    <property type="component" value="Unassembled WGS sequence"/>
</dbReference>
<dbReference type="PANTHER" id="PTHR35201:SF4">
    <property type="entry name" value="BETA-PINACENE SYNTHASE-RELATED"/>
    <property type="match status" value="1"/>
</dbReference>
<keyword evidence="3 7" id="KW-0479">Metal-binding</keyword>
<dbReference type="EC" id="4.2.3.-" evidence="7"/>
<proteinExistence type="inferred from homology"/>
<dbReference type="InterPro" id="IPR013087">
    <property type="entry name" value="Znf_C2H2_type"/>
</dbReference>
<gene>
    <name evidence="9" type="ORF">D9757_009369</name>
</gene>
<dbReference type="Pfam" id="PF19086">
    <property type="entry name" value="Terpene_syn_C_2"/>
    <property type="match status" value="1"/>
</dbReference>
<dbReference type="GO" id="GO:0008299">
    <property type="term" value="P:isoprenoid biosynthetic process"/>
    <property type="evidence" value="ECO:0007669"/>
    <property type="project" value="UniProtKB-ARBA"/>
</dbReference>
<keyword evidence="6" id="KW-0862">Zinc</keyword>
<dbReference type="PROSITE" id="PS00028">
    <property type="entry name" value="ZINC_FINGER_C2H2_1"/>
    <property type="match status" value="1"/>
</dbReference>
<dbReference type="SFLD" id="SFLDS00005">
    <property type="entry name" value="Isoprenoid_Synthase_Type_I"/>
    <property type="match status" value="1"/>
</dbReference>
<evidence type="ECO:0000256" key="3">
    <source>
        <dbReference type="ARBA" id="ARBA00022723"/>
    </source>
</evidence>
<keyword evidence="5 7" id="KW-0456">Lyase</keyword>
<evidence type="ECO:0000256" key="2">
    <source>
        <dbReference type="ARBA" id="ARBA00006333"/>
    </source>
</evidence>
<dbReference type="SUPFAM" id="SSF57667">
    <property type="entry name" value="beta-beta-alpha zinc fingers"/>
    <property type="match status" value="1"/>
</dbReference>
<evidence type="ECO:0000313" key="10">
    <source>
        <dbReference type="Proteomes" id="UP000518752"/>
    </source>
</evidence>
<keyword evidence="4 7" id="KW-0460">Magnesium</keyword>
<evidence type="ECO:0000256" key="1">
    <source>
        <dbReference type="ARBA" id="ARBA00001946"/>
    </source>
</evidence>
<evidence type="ECO:0000313" key="9">
    <source>
        <dbReference type="EMBL" id="KAF5377733.1"/>
    </source>
</evidence>
<evidence type="ECO:0000256" key="6">
    <source>
        <dbReference type="PROSITE-ProRule" id="PRU00042"/>
    </source>
</evidence>
<dbReference type="AlphaFoldDB" id="A0A8H5H6L2"/>
<evidence type="ECO:0000256" key="5">
    <source>
        <dbReference type="ARBA" id="ARBA00023239"/>
    </source>
</evidence>